<dbReference type="AlphaFoldDB" id="A0A397UU95"/>
<reference evidence="1 2" key="1">
    <citation type="submission" date="2018-06" db="EMBL/GenBank/DDBJ databases">
        <title>Comparative genomics reveals the genomic features of Rhizophagus irregularis, R. cerebriforme, R. diaphanum and Gigaspora rosea, and their symbiotic lifestyle signature.</title>
        <authorList>
            <person name="Morin E."/>
            <person name="San Clemente H."/>
            <person name="Chen E.C.H."/>
            <person name="De La Providencia I."/>
            <person name="Hainaut M."/>
            <person name="Kuo A."/>
            <person name="Kohler A."/>
            <person name="Murat C."/>
            <person name="Tang N."/>
            <person name="Roy S."/>
            <person name="Loubradou J."/>
            <person name="Henrissat B."/>
            <person name="Grigoriev I.V."/>
            <person name="Corradi N."/>
            <person name="Roux C."/>
            <person name="Martin F.M."/>
        </authorList>
    </citation>
    <scope>NUCLEOTIDE SEQUENCE [LARGE SCALE GENOMIC DNA]</scope>
    <source>
        <strain evidence="1 2">DAOM 194757</strain>
    </source>
</reference>
<comment type="caution">
    <text evidence="1">The sequence shown here is derived from an EMBL/GenBank/DDBJ whole genome shotgun (WGS) entry which is preliminary data.</text>
</comment>
<sequence length="70" mass="7812">MNDKVPKSYIRKIDRAKGNEFLSHSNVIAMKHLMLAIANQNEDERVAMITLALESDRNPKMSGLAEGIDA</sequence>
<dbReference type="EMBL" id="QKWP01000974">
    <property type="protein sequence ID" value="RIB12948.1"/>
    <property type="molecule type" value="Genomic_DNA"/>
</dbReference>
<dbReference type="Proteomes" id="UP000266673">
    <property type="component" value="Unassembled WGS sequence"/>
</dbReference>
<evidence type="ECO:0000313" key="2">
    <source>
        <dbReference type="Proteomes" id="UP000266673"/>
    </source>
</evidence>
<evidence type="ECO:0000313" key="1">
    <source>
        <dbReference type="EMBL" id="RIB12948.1"/>
    </source>
</evidence>
<proteinExistence type="predicted"/>
<protein>
    <submittedName>
        <fullName evidence="1">Uncharacterized protein</fullName>
    </submittedName>
</protein>
<keyword evidence="2" id="KW-1185">Reference proteome</keyword>
<name>A0A397UU95_9GLOM</name>
<gene>
    <name evidence="1" type="ORF">C2G38_2199283</name>
</gene>
<organism evidence="1 2">
    <name type="scientific">Gigaspora rosea</name>
    <dbReference type="NCBI Taxonomy" id="44941"/>
    <lineage>
        <taxon>Eukaryota</taxon>
        <taxon>Fungi</taxon>
        <taxon>Fungi incertae sedis</taxon>
        <taxon>Mucoromycota</taxon>
        <taxon>Glomeromycotina</taxon>
        <taxon>Glomeromycetes</taxon>
        <taxon>Diversisporales</taxon>
        <taxon>Gigasporaceae</taxon>
        <taxon>Gigaspora</taxon>
    </lineage>
</organism>
<accession>A0A397UU95</accession>